<dbReference type="RefSeq" id="WP_209140430.1">
    <property type="nucleotide sequence ID" value="NZ_JAGHKO010000004.1"/>
</dbReference>
<dbReference type="Proteomes" id="UP000677244">
    <property type="component" value="Unassembled WGS sequence"/>
</dbReference>
<keyword evidence="2" id="KW-1185">Reference proteome</keyword>
<evidence type="ECO:0000313" key="2">
    <source>
        <dbReference type="Proteomes" id="UP000677244"/>
    </source>
</evidence>
<name>A0ABS3YWS0_9BACT</name>
<evidence type="ECO:0008006" key="3">
    <source>
        <dbReference type="Google" id="ProtNLM"/>
    </source>
</evidence>
<dbReference type="EMBL" id="JAGHKO010000004">
    <property type="protein sequence ID" value="MBO9202384.1"/>
    <property type="molecule type" value="Genomic_DNA"/>
</dbReference>
<evidence type="ECO:0000313" key="1">
    <source>
        <dbReference type="EMBL" id="MBO9202384.1"/>
    </source>
</evidence>
<accession>A0ABS3YWS0</accession>
<reference evidence="1 2" key="1">
    <citation type="submission" date="2021-03" db="EMBL/GenBank/DDBJ databases">
        <title>Assistant Professor.</title>
        <authorList>
            <person name="Huq M.A."/>
        </authorList>
    </citation>
    <scope>NUCLEOTIDE SEQUENCE [LARGE SCALE GENOMIC DNA]</scope>
    <source>
        <strain evidence="1 2">MAH-29</strain>
    </source>
</reference>
<proteinExistence type="predicted"/>
<comment type="caution">
    <text evidence="1">The sequence shown here is derived from an EMBL/GenBank/DDBJ whole genome shotgun (WGS) entry which is preliminary data.</text>
</comment>
<organism evidence="1 2">
    <name type="scientific">Niastella soli</name>
    <dbReference type="NCBI Taxonomy" id="2821487"/>
    <lineage>
        <taxon>Bacteria</taxon>
        <taxon>Pseudomonadati</taxon>
        <taxon>Bacteroidota</taxon>
        <taxon>Chitinophagia</taxon>
        <taxon>Chitinophagales</taxon>
        <taxon>Chitinophagaceae</taxon>
        <taxon>Niastella</taxon>
    </lineage>
</organism>
<sequence length="83" mass="9487">MTTEQIEKFLEKNAIDETPVKVSFKTRKPVVGIFITRGDYSDLKAKNFWRIVGEANLENYSKSKDINLARIFSGSEMTKLSVL</sequence>
<protein>
    <recommendedName>
        <fullName evidence="3">Short-chain dehydrogenase</fullName>
    </recommendedName>
</protein>
<gene>
    <name evidence="1" type="ORF">J7I42_19010</name>
</gene>